<dbReference type="Pfam" id="PF14378">
    <property type="entry name" value="PAP2_3"/>
    <property type="match status" value="1"/>
</dbReference>
<name>A0A421NYN0_9MOLU</name>
<comment type="caution">
    <text evidence="3">The sequence shown here is derived from an EMBL/GenBank/DDBJ whole genome shotgun (WGS) entry which is preliminary data.</text>
</comment>
<dbReference type="InterPro" id="IPR026841">
    <property type="entry name" value="Aur1/Ipt1"/>
</dbReference>
<feature type="transmembrane region" description="Helical" evidence="1">
    <location>
        <begin position="25"/>
        <end position="47"/>
    </location>
</feature>
<keyword evidence="1" id="KW-0472">Membrane</keyword>
<dbReference type="OrthoDB" id="256494at2"/>
<dbReference type="GO" id="GO:0016020">
    <property type="term" value="C:membrane"/>
    <property type="evidence" value="ECO:0007669"/>
    <property type="project" value="UniProtKB-SubCell"/>
</dbReference>
<keyword evidence="1" id="KW-0812">Transmembrane</keyword>
<feature type="transmembrane region" description="Helical" evidence="1">
    <location>
        <begin position="125"/>
        <end position="145"/>
    </location>
</feature>
<feature type="domain" description="Inositolphosphotransferase Aur1/Ipt1" evidence="2">
    <location>
        <begin position="93"/>
        <end position="246"/>
    </location>
</feature>
<keyword evidence="4" id="KW-1185">Reference proteome</keyword>
<dbReference type="RefSeq" id="WP_122225293.1">
    <property type="nucleotide sequence ID" value="NZ_CP103787.1"/>
</dbReference>
<dbReference type="STRING" id="69896.S284_01780"/>
<feature type="transmembrane region" description="Helical" evidence="1">
    <location>
        <begin position="179"/>
        <end position="197"/>
    </location>
</feature>
<evidence type="ECO:0000313" key="4">
    <source>
        <dbReference type="Proteomes" id="UP000283896"/>
    </source>
</evidence>
<feature type="transmembrane region" description="Helical" evidence="1">
    <location>
        <begin position="233"/>
        <end position="253"/>
    </location>
</feature>
<reference evidence="4" key="1">
    <citation type="submission" date="2016-11" db="EMBL/GenBank/DDBJ databases">
        <title>Genome sequence of Candidatus Phytoplasma solani strain SA-1.</title>
        <authorList>
            <person name="Haryono M."/>
            <person name="Samarzija I."/>
            <person name="Seruga Music M."/>
            <person name="Hogenhout S."/>
            <person name="Kuo C.-H."/>
        </authorList>
    </citation>
    <scope>NUCLEOTIDE SEQUENCE [LARGE SCALE GENOMIC DNA]</scope>
    <source>
        <strain evidence="4">SA-1</strain>
    </source>
</reference>
<protein>
    <recommendedName>
        <fullName evidence="2">Inositolphosphotransferase Aur1/Ipt1 domain-containing protein</fullName>
    </recommendedName>
</protein>
<dbReference type="AlphaFoldDB" id="A0A421NYN0"/>
<keyword evidence="1" id="KW-1133">Transmembrane helix</keyword>
<evidence type="ECO:0000313" key="3">
    <source>
        <dbReference type="EMBL" id="RMI89125.1"/>
    </source>
</evidence>
<proteinExistence type="predicted"/>
<feature type="transmembrane region" description="Helical" evidence="1">
    <location>
        <begin position="209"/>
        <end position="227"/>
    </location>
</feature>
<dbReference type="Proteomes" id="UP000283896">
    <property type="component" value="Unassembled WGS sequence"/>
</dbReference>
<organism evidence="3 4">
    <name type="scientific">Candidatus Phytoplasma solani</name>
    <dbReference type="NCBI Taxonomy" id="69896"/>
    <lineage>
        <taxon>Bacteria</taxon>
        <taxon>Bacillati</taxon>
        <taxon>Mycoplasmatota</taxon>
        <taxon>Mollicutes</taxon>
        <taxon>Acholeplasmatales</taxon>
        <taxon>Acholeplasmataceae</taxon>
        <taxon>Candidatus Phytoplasma</taxon>
        <taxon>16SrXII (Stolbur group)</taxon>
    </lineage>
</organism>
<evidence type="ECO:0000259" key="2">
    <source>
        <dbReference type="Pfam" id="PF14378"/>
    </source>
</evidence>
<feature type="transmembrane region" description="Helical" evidence="1">
    <location>
        <begin position="95"/>
        <end position="113"/>
    </location>
</feature>
<evidence type="ECO:0000256" key="1">
    <source>
        <dbReference type="SAM" id="Phobius"/>
    </source>
</evidence>
<sequence length="271" mass="31660">MQIINTLTNLLKTNKQGEKKNFKKYFLSFFLLIALQVSIYIISGLLIKDSPHLTKYICQKNDSENNGFWIQILNLGFDGKQGLSDQVCEKLKWTVIFYSLFFPCVYVLAPFLIYKYLDKKTERQLLISLFILVIVSLGFFIIFPVEVITEFQFKNLKPKKNIIDWMISSIYKADNNSRFNSLPSLHVGLSWLCYVGFRKKQTKPIPKTLVYSKLFFCIMVFISTFAIKQHYIMDGIVAILLVEIIFFCVGKWMDKSRQLYLKPSIAIKKTL</sequence>
<gene>
    <name evidence="3" type="ORF">PSSA1_v1c0040</name>
</gene>
<dbReference type="EMBL" id="MPBG01000001">
    <property type="protein sequence ID" value="RMI89125.1"/>
    <property type="molecule type" value="Genomic_DNA"/>
</dbReference>
<accession>A0A421NYN0</accession>